<accession>A0A239IVN6</accession>
<dbReference type="AlphaFoldDB" id="A0A239IVN6"/>
<evidence type="ECO:0000259" key="4">
    <source>
        <dbReference type="PROSITE" id="PS01124"/>
    </source>
</evidence>
<evidence type="ECO:0000313" key="6">
    <source>
        <dbReference type="Proteomes" id="UP000198432"/>
    </source>
</evidence>
<evidence type="ECO:0000256" key="2">
    <source>
        <dbReference type="ARBA" id="ARBA00023125"/>
    </source>
</evidence>
<evidence type="ECO:0000256" key="3">
    <source>
        <dbReference type="ARBA" id="ARBA00023163"/>
    </source>
</evidence>
<evidence type="ECO:0000256" key="1">
    <source>
        <dbReference type="ARBA" id="ARBA00023015"/>
    </source>
</evidence>
<proteinExistence type="predicted"/>
<dbReference type="OrthoDB" id="642439at2"/>
<dbReference type="EMBL" id="FZOQ01000019">
    <property type="protein sequence ID" value="SNS97826.1"/>
    <property type="molecule type" value="Genomic_DNA"/>
</dbReference>
<evidence type="ECO:0000313" key="5">
    <source>
        <dbReference type="EMBL" id="SNS97826.1"/>
    </source>
</evidence>
<feature type="domain" description="HTH araC/xylS-type" evidence="4">
    <location>
        <begin position="222"/>
        <end position="313"/>
    </location>
</feature>
<sequence length="313" mass="35511">MNTGVQIPFRAGATAYSSSCEVVHVDATNYHSLKRTTSENRVMSSCFTSFEDEVRPRGLGLKFAAEGKESYWLQGKHYSVSDGKYFLVNDSVDTLDVGIQNAMTWSVCVDVDVKLVNEVLLQMLNPDELDSYHNISRYLLTPDLFLREAVAGKQLQSLLNNLVYASASHKIERPAIEVIYELITLLVQENREAISSYYNLKTSRLSTRKELFRRLLLGKEVLDDSLFTDLSMKQVAEACCLSEFRFYRLFRQCFGDSPYNYLLRKRIGESVGLRKQGLSWSEIAYTLNFTDLAAFSKSFKKIKGVSPSKAVIS</sequence>
<dbReference type="SUPFAM" id="SSF46689">
    <property type="entry name" value="Homeodomain-like"/>
    <property type="match status" value="2"/>
</dbReference>
<dbReference type="GO" id="GO:0003700">
    <property type="term" value="F:DNA-binding transcription factor activity"/>
    <property type="evidence" value="ECO:0007669"/>
    <property type="project" value="InterPro"/>
</dbReference>
<dbReference type="Proteomes" id="UP000198432">
    <property type="component" value="Unassembled WGS sequence"/>
</dbReference>
<keyword evidence="2 5" id="KW-0238">DNA-binding</keyword>
<dbReference type="InterPro" id="IPR009057">
    <property type="entry name" value="Homeodomain-like_sf"/>
</dbReference>
<gene>
    <name evidence="5" type="ORF">SAMN06296052_11942</name>
</gene>
<dbReference type="SMART" id="SM00342">
    <property type="entry name" value="HTH_ARAC"/>
    <property type="match status" value="1"/>
</dbReference>
<dbReference type="PANTHER" id="PTHR43280">
    <property type="entry name" value="ARAC-FAMILY TRANSCRIPTIONAL REGULATOR"/>
    <property type="match status" value="1"/>
</dbReference>
<keyword evidence="1" id="KW-0805">Transcription regulation</keyword>
<keyword evidence="6" id="KW-1185">Reference proteome</keyword>
<name>A0A239IVN6_9BACT</name>
<organism evidence="5 6">
    <name type="scientific">Pontibacter ummariensis</name>
    <dbReference type="NCBI Taxonomy" id="1610492"/>
    <lineage>
        <taxon>Bacteria</taxon>
        <taxon>Pseudomonadati</taxon>
        <taxon>Bacteroidota</taxon>
        <taxon>Cytophagia</taxon>
        <taxon>Cytophagales</taxon>
        <taxon>Hymenobacteraceae</taxon>
        <taxon>Pontibacter</taxon>
    </lineage>
</organism>
<dbReference type="InterPro" id="IPR018060">
    <property type="entry name" value="HTH_AraC"/>
</dbReference>
<dbReference type="Gene3D" id="1.10.10.60">
    <property type="entry name" value="Homeodomain-like"/>
    <property type="match status" value="2"/>
</dbReference>
<dbReference type="GO" id="GO:0043565">
    <property type="term" value="F:sequence-specific DNA binding"/>
    <property type="evidence" value="ECO:0007669"/>
    <property type="project" value="InterPro"/>
</dbReference>
<dbReference type="PANTHER" id="PTHR43280:SF31">
    <property type="entry name" value="TRANSCRIPTIONAL REGULATORY PROTEIN"/>
    <property type="match status" value="1"/>
</dbReference>
<protein>
    <submittedName>
        <fullName evidence="5">AraC-type DNA-binding protein</fullName>
    </submittedName>
</protein>
<dbReference type="Pfam" id="PF12833">
    <property type="entry name" value="HTH_18"/>
    <property type="match status" value="1"/>
</dbReference>
<reference evidence="6" key="1">
    <citation type="submission" date="2017-06" db="EMBL/GenBank/DDBJ databases">
        <authorList>
            <person name="Varghese N."/>
            <person name="Submissions S."/>
        </authorList>
    </citation>
    <scope>NUCLEOTIDE SEQUENCE [LARGE SCALE GENOMIC DNA]</scope>
    <source>
        <strain evidence="6">NKM1</strain>
    </source>
</reference>
<dbReference type="PROSITE" id="PS01124">
    <property type="entry name" value="HTH_ARAC_FAMILY_2"/>
    <property type="match status" value="1"/>
</dbReference>
<keyword evidence="3" id="KW-0804">Transcription</keyword>